<feature type="compositionally biased region" description="Polar residues" evidence="1">
    <location>
        <begin position="1"/>
        <end position="17"/>
    </location>
</feature>
<feature type="domain" description="Peptidase S33 tripeptidyl aminopeptidase-like C-terminal" evidence="2">
    <location>
        <begin position="282"/>
        <end position="344"/>
    </location>
</feature>
<dbReference type="VEuPathDB" id="CryptoDB:GNI_004960"/>
<keyword evidence="4" id="KW-0378">Hydrolase</keyword>
<dbReference type="PRINTS" id="PR00111">
    <property type="entry name" value="ABHYDROLASE"/>
</dbReference>
<dbReference type="InterPro" id="IPR050266">
    <property type="entry name" value="AB_hydrolase_sf"/>
</dbReference>
<comment type="caution">
    <text evidence="4">The sequence shown here is derived from an EMBL/GenBank/DDBJ whole genome shotgun (WGS) entry which is preliminary data.</text>
</comment>
<dbReference type="GO" id="GO:0016020">
    <property type="term" value="C:membrane"/>
    <property type="evidence" value="ECO:0007669"/>
    <property type="project" value="TreeGrafter"/>
</dbReference>
<gene>
    <name evidence="4" type="ORF">GNI_004960</name>
</gene>
<feature type="domain" description="Serine aminopeptidase S33" evidence="3">
    <location>
        <begin position="81"/>
        <end position="198"/>
    </location>
</feature>
<feature type="region of interest" description="Disordered" evidence="1">
    <location>
        <begin position="1"/>
        <end position="52"/>
    </location>
</feature>
<dbReference type="InterPro" id="IPR000073">
    <property type="entry name" value="AB_hydrolase_1"/>
</dbReference>
<dbReference type="PANTHER" id="PTHR43798:SF33">
    <property type="entry name" value="HYDROLASE, PUTATIVE (AFU_ORTHOLOGUE AFUA_2G14860)-RELATED"/>
    <property type="match status" value="1"/>
</dbReference>
<evidence type="ECO:0000313" key="4">
    <source>
        <dbReference type="EMBL" id="EZG88354.1"/>
    </source>
</evidence>
<sequence>MSQGSPGKNHEQPVSITHTEDASSHQQGPDIFQEQGNPLEDHPSIKRKAKKKTCPYQVHSLFKGSLGITHYKLEGPEDGELVIGFHGLNGTRSTWQGAAKDLIAIGYQVLTYDLYGHGLSSCPPFDVFGGYTYTPQFFVDQLDELLVHLKLQDRSCSLIAFSLGALIACSFACKHMNLVLRLILVSPAGMLEHRPRSISAIMTCECLIPCSPCCVCRCCFNRKSFMDRCSSDDCASGAAQVMWDRIMWNLFDKRGTIPAFLGAVTRLPIWNGHDIYRKLGRTGIAILLLWGSTDTVVPVHIATTMLEELNNCHLIVFPGCTHLLLSERANECTALVATFLEFPKNAKLDDFHYLLPFTAEGEYRPPRSRCPPSMRQEVFFDLISYRPKRWFKVRSPKTNR</sequence>
<protein>
    <submittedName>
        <fullName evidence="4">Alpha/beta hydrolase</fullName>
    </submittedName>
</protein>
<dbReference type="RefSeq" id="XP_011128581.1">
    <property type="nucleotide sequence ID" value="XM_011130279.1"/>
</dbReference>
<dbReference type="GO" id="GO:0016787">
    <property type="term" value="F:hydrolase activity"/>
    <property type="evidence" value="ECO:0007669"/>
    <property type="project" value="UniProtKB-KW"/>
</dbReference>
<accession>A0A023BDD9</accession>
<dbReference type="AlphaFoldDB" id="A0A023BDD9"/>
<evidence type="ECO:0000256" key="1">
    <source>
        <dbReference type="SAM" id="MobiDB-lite"/>
    </source>
</evidence>
<dbReference type="Pfam" id="PF12146">
    <property type="entry name" value="Hydrolase_4"/>
    <property type="match status" value="1"/>
</dbReference>
<dbReference type="eggNOG" id="KOG2382">
    <property type="taxonomic scope" value="Eukaryota"/>
</dbReference>
<dbReference type="OMA" id="TNSHTII"/>
<dbReference type="InterPro" id="IPR022742">
    <property type="entry name" value="Hydrolase_4"/>
</dbReference>
<dbReference type="Proteomes" id="UP000019763">
    <property type="component" value="Unassembled WGS sequence"/>
</dbReference>
<dbReference type="OrthoDB" id="408373at2759"/>
<dbReference type="SUPFAM" id="SSF53474">
    <property type="entry name" value="alpha/beta-Hydrolases"/>
    <property type="match status" value="1"/>
</dbReference>
<dbReference type="Gene3D" id="3.40.50.1820">
    <property type="entry name" value="alpha/beta hydrolase"/>
    <property type="match status" value="1"/>
</dbReference>
<evidence type="ECO:0000313" key="5">
    <source>
        <dbReference type="Proteomes" id="UP000019763"/>
    </source>
</evidence>
<dbReference type="GeneID" id="22910443"/>
<dbReference type="PANTHER" id="PTHR43798">
    <property type="entry name" value="MONOACYLGLYCEROL LIPASE"/>
    <property type="match status" value="1"/>
</dbReference>
<reference evidence="4" key="1">
    <citation type="submission" date="2013-12" db="EMBL/GenBank/DDBJ databases">
        <authorList>
            <person name="Omoto C.K."/>
            <person name="Sibley D."/>
            <person name="Venepally P."/>
            <person name="Hadjithomas M."/>
            <person name="Karamycheva S."/>
            <person name="Brunk B."/>
            <person name="Roos D."/>
            <person name="Caler E."/>
            <person name="Lorenzi H."/>
        </authorList>
    </citation>
    <scope>NUCLEOTIDE SEQUENCE</scope>
</reference>
<dbReference type="InterPro" id="IPR029058">
    <property type="entry name" value="AB_hydrolase_fold"/>
</dbReference>
<evidence type="ECO:0000259" key="3">
    <source>
        <dbReference type="Pfam" id="PF12146"/>
    </source>
</evidence>
<keyword evidence="5" id="KW-1185">Reference proteome</keyword>
<name>A0A023BDD9_GRENI</name>
<proteinExistence type="predicted"/>
<evidence type="ECO:0000259" key="2">
    <source>
        <dbReference type="Pfam" id="PF08386"/>
    </source>
</evidence>
<organism evidence="4 5">
    <name type="scientific">Gregarina niphandrodes</name>
    <name type="common">Septate eugregarine</name>
    <dbReference type="NCBI Taxonomy" id="110365"/>
    <lineage>
        <taxon>Eukaryota</taxon>
        <taxon>Sar</taxon>
        <taxon>Alveolata</taxon>
        <taxon>Apicomplexa</taxon>
        <taxon>Conoidasida</taxon>
        <taxon>Gregarinasina</taxon>
        <taxon>Eugregarinorida</taxon>
        <taxon>Gregarinidae</taxon>
        <taxon>Gregarina</taxon>
    </lineage>
</organism>
<dbReference type="Pfam" id="PF08386">
    <property type="entry name" value="Abhydrolase_4"/>
    <property type="match status" value="1"/>
</dbReference>
<dbReference type="InterPro" id="IPR013595">
    <property type="entry name" value="Pept_S33_TAP-like_C"/>
</dbReference>
<dbReference type="EMBL" id="AFNH02000039">
    <property type="protein sequence ID" value="EZG88354.1"/>
    <property type="molecule type" value="Genomic_DNA"/>
</dbReference>